<dbReference type="Proteomes" id="UP000662782">
    <property type="component" value="Segment"/>
</dbReference>
<name>A0A873WNW5_9CAUD</name>
<protein>
    <submittedName>
        <fullName evidence="1">Uncharacterized protein</fullName>
    </submittedName>
</protein>
<keyword evidence="2" id="KW-1185">Reference proteome</keyword>
<dbReference type="EMBL" id="MT701590">
    <property type="protein sequence ID" value="QPB09361.1"/>
    <property type="molecule type" value="Genomic_DNA"/>
</dbReference>
<proteinExistence type="predicted"/>
<evidence type="ECO:0000313" key="1">
    <source>
        <dbReference type="EMBL" id="QPB09361.1"/>
    </source>
</evidence>
<organism evidence="1 2">
    <name type="scientific">Klebsiella phage Miami</name>
    <dbReference type="NCBI Taxonomy" id="2767581"/>
    <lineage>
        <taxon>Viruses</taxon>
        <taxon>Duplodnaviria</taxon>
        <taxon>Heunggongvirae</taxon>
        <taxon>Uroviricota</taxon>
        <taxon>Caudoviricetes</taxon>
        <taxon>Chimalliviridae</taxon>
        <taxon>Miamivirus</taxon>
        <taxon>Miamivirus miami</taxon>
    </lineage>
</organism>
<accession>A0A873WNW5</accession>
<sequence>MDNFHLAIRDLGPVQKIIYSVRNYFVIKSSRLDKSNLP</sequence>
<reference evidence="1 2" key="1">
    <citation type="submission" date="2020-07" db="EMBL/GenBank/DDBJ databases">
        <title>Complete genome sequence of Klebsiella pneumoniae phage Miami.</title>
        <authorList>
            <person name="Mora D.A."/>
            <person name="Lessor L."/>
            <person name="Gill J."/>
            <person name="Liu M."/>
        </authorList>
    </citation>
    <scope>NUCLEOTIDE SEQUENCE [LARGE SCALE GENOMIC DNA]</scope>
</reference>
<evidence type="ECO:0000313" key="2">
    <source>
        <dbReference type="Proteomes" id="UP000662782"/>
    </source>
</evidence>
<gene>
    <name evidence="1" type="ORF">CPT_Miami_266</name>
</gene>